<dbReference type="Pfam" id="PF05014">
    <property type="entry name" value="Nuc_deoxyrib_tr"/>
    <property type="match status" value="1"/>
</dbReference>
<accession>A0ABS1V0D1</accession>
<dbReference type="InterPro" id="IPR007710">
    <property type="entry name" value="Nucleoside_deoxyribTrfase"/>
</dbReference>
<dbReference type="RefSeq" id="WP_202824886.1">
    <property type="nucleotide sequence ID" value="NZ_JAEUXJ010000002.1"/>
</dbReference>
<dbReference type="Proteomes" id="UP000606490">
    <property type="component" value="Unassembled WGS sequence"/>
</dbReference>
<gene>
    <name evidence="1" type="ORF">JMJ55_07520</name>
</gene>
<dbReference type="PANTHER" id="PTHR15364:SF0">
    <property type="entry name" value="2'-DEOXYNUCLEOSIDE 5'-PHOSPHATE N-HYDROLASE 1"/>
    <property type="match status" value="1"/>
</dbReference>
<sequence length="192" mass="20333">MRIYLAGPEVFLADSAAIADAKRAICAAHGAIGVFPTEEGAGPPPGEAPEWLRIYLANEAHIRGCDTLIANLTPFRGPSADPGTVYELGFMRALGRPVHGYMNTAARFGSRTLAALGTGIRRRADGAWEDREGMAVEDFDLHDNLMIEGGIRASGGSFETEAVPEAARWTDLAAFTRCVRACLGGGGSSIRI</sequence>
<proteinExistence type="predicted"/>
<dbReference type="EMBL" id="JAEUXJ010000002">
    <property type="protein sequence ID" value="MBL6455169.1"/>
    <property type="molecule type" value="Genomic_DNA"/>
</dbReference>
<dbReference type="PANTHER" id="PTHR15364">
    <property type="entry name" value="2'-DEOXYNUCLEOSIDE 5'-PHOSPHATE N-HYDROLASE 1"/>
    <property type="match status" value="1"/>
</dbReference>
<evidence type="ECO:0000313" key="1">
    <source>
        <dbReference type="EMBL" id="MBL6455169.1"/>
    </source>
</evidence>
<organism evidence="1 2">
    <name type="scientific">Belnapia mucosa</name>
    <dbReference type="NCBI Taxonomy" id="2804532"/>
    <lineage>
        <taxon>Bacteria</taxon>
        <taxon>Pseudomonadati</taxon>
        <taxon>Pseudomonadota</taxon>
        <taxon>Alphaproteobacteria</taxon>
        <taxon>Acetobacterales</taxon>
        <taxon>Roseomonadaceae</taxon>
        <taxon>Belnapia</taxon>
    </lineage>
</organism>
<dbReference type="SUPFAM" id="SSF52309">
    <property type="entry name" value="N-(deoxy)ribosyltransferase-like"/>
    <property type="match status" value="1"/>
</dbReference>
<dbReference type="InterPro" id="IPR051239">
    <property type="entry name" value="2'-dNMP_N-hydrolase"/>
</dbReference>
<comment type="caution">
    <text evidence="1">The sequence shown here is derived from an EMBL/GenBank/DDBJ whole genome shotgun (WGS) entry which is preliminary data.</text>
</comment>
<keyword evidence="2" id="KW-1185">Reference proteome</keyword>
<name>A0ABS1V0D1_9PROT</name>
<reference evidence="1 2" key="1">
    <citation type="submission" date="2021-01" db="EMBL/GenBank/DDBJ databases">
        <title>Belnapia mucosa sp. nov. and Belnapia arida sp. nov., isolated from the Tabernas Desert (Almeria, Spain).</title>
        <authorList>
            <person name="Molina-Menor E."/>
            <person name="Vidal-Verdu A."/>
            <person name="Calonge A."/>
            <person name="Satari L."/>
            <person name="Pereto Magraner J."/>
            <person name="Porcar Miralles M."/>
        </authorList>
    </citation>
    <scope>NUCLEOTIDE SEQUENCE [LARGE SCALE GENOMIC DNA]</scope>
    <source>
        <strain evidence="1 2">T6</strain>
    </source>
</reference>
<dbReference type="Gene3D" id="3.40.50.450">
    <property type="match status" value="1"/>
</dbReference>
<evidence type="ECO:0000313" key="2">
    <source>
        <dbReference type="Proteomes" id="UP000606490"/>
    </source>
</evidence>
<protein>
    <submittedName>
        <fullName evidence="1">Nucleoside 2-deoxyribosyltransferase</fullName>
    </submittedName>
</protein>